<evidence type="ECO:0000313" key="4">
    <source>
        <dbReference type="Proteomes" id="UP000005408"/>
    </source>
</evidence>
<organism evidence="3 4">
    <name type="scientific">Magallana gigas</name>
    <name type="common">Pacific oyster</name>
    <name type="synonym">Crassostrea gigas</name>
    <dbReference type="NCBI Taxonomy" id="29159"/>
    <lineage>
        <taxon>Eukaryota</taxon>
        <taxon>Metazoa</taxon>
        <taxon>Spiralia</taxon>
        <taxon>Lophotrochozoa</taxon>
        <taxon>Mollusca</taxon>
        <taxon>Bivalvia</taxon>
        <taxon>Autobranchia</taxon>
        <taxon>Pteriomorphia</taxon>
        <taxon>Ostreida</taxon>
        <taxon>Ostreoidea</taxon>
        <taxon>Ostreidae</taxon>
        <taxon>Magallana</taxon>
    </lineage>
</organism>
<dbReference type="Proteomes" id="UP000005408">
    <property type="component" value="Unassembled WGS sequence"/>
</dbReference>
<dbReference type="InterPro" id="IPR010313">
    <property type="entry name" value="Glycine_N-acyltransferase"/>
</dbReference>
<evidence type="ECO:0000259" key="2">
    <source>
        <dbReference type="PROSITE" id="PS51186"/>
    </source>
</evidence>
<dbReference type="GO" id="GO:0047961">
    <property type="term" value="F:glycine N-acyltransferase activity"/>
    <property type="evidence" value="ECO:0007669"/>
    <property type="project" value="InterPro"/>
</dbReference>
<feature type="domain" description="N-acetyltransferase" evidence="2">
    <location>
        <begin position="150"/>
        <end position="291"/>
    </location>
</feature>
<dbReference type="PANTHER" id="PTHR15298:SF1">
    <property type="entry name" value="GLYCINE N-ACYLTRANSFERASE-LIKE PROTEIN"/>
    <property type="match status" value="1"/>
</dbReference>
<keyword evidence="1" id="KW-0012">Acyltransferase</keyword>
<proteinExistence type="inferred from homology"/>
<protein>
    <recommendedName>
        <fullName evidence="1">Glycine N-acyltransferase-like protein</fullName>
        <ecNumber evidence="1">2.3.1.-</ecNumber>
    </recommendedName>
</protein>
<dbReference type="SUPFAM" id="SSF55729">
    <property type="entry name" value="Acyl-CoA N-acyltransferases (Nat)"/>
    <property type="match status" value="1"/>
</dbReference>
<dbReference type="InterPro" id="IPR000182">
    <property type="entry name" value="GNAT_dom"/>
</dbReference>
<dbReference type="PANTHER" id="PTHR15298">
    <property type="entry name" value="L-COA N-ACYLTRANSFERASE-RELATED"/>
    <property type="match status" value="1"/>
</dbReference>
<accession>A0A8W8HQ07</accession>
<dbReference type="InterPro" id="IPR013653">
    <property type="entry name" value="GCN5-like_dom"/>
</dbReference>
<evidence type="ECO:0000256" key="1">
    <source>
        <dbReference type="RuleBase" id="RU368002"/>
    </source>
</evidence>
<comment type="similarity">
    <text evidence="1">Belongs to the glycine N-acyltransferase family.</text>
</comment>
<keyword evidence="4" id="KW-1185">Reference proteome</keyword>
<reference evidence="3" key="1">
    <citation type="submission" date="2022-08" db="UniProtKB">
        <authorList>
            <consortium name="EnsemblMetazoa"/>
        </authorList>
    </citation>
    <scope>IDENTIFICATION</scope>
    <source>
        <strain evidence="3">05x7-T-G4-1.051#20</strain>
    </source>
</reference>
<dbReference type="GO" id="GO:0005739">
    <property type="term" value="C:mitochondrion"/>
    <property type="evidence" value="ECO:0007669"/>
    <property type="project" value="InterPro"/>
</dbReference>
<sequence length="345" mass="39013">MAVREVLPEEYDDLDQKLEKELPLSILGLVHFRLMRSRHLLREKMVLVDSWPDVSVLVIVDRQMRGTVPFAAGFCRGPDFASTLDTLIQTASKGLSPPVYFVGCSTDVIDALIGQYKSANTCPFRKDHSNNFVYALPAENIVPLAMPDGFRETELTERHLDAVIKAWPYSEEMDKIASVEKWFRYTISNFPTVCIETDDGRPVAWEMQQEYGGLGVLHVEPEYGRNKLGSIVSRTLAKKLTKEGQLVFACVDESNVPSIAFHEKNGYVRSPILFTAFPITAGLYSMQYDVITAEPDALNNELSCLHGSWFDLPRQSRRSSPLLDNSHTLEMTEEISRWVNAELME</sequence>
<dbReference type="AlphaFoldDB" id="A0A8W8HQ07"/>
<evidence type="ECO:0000313" key="3">
    <source>
        <dbReference type="EnsemblMetazoa" id="G10550.1:cds"/>
    </source>
</evidence>
<keyword evidence="1" id="KW-0808">Transferase</keyword>
<dbReference type="EnsemblMetazoa" id="G10550.1">
    <property type="protein sequence ID" value="G10550.1:cds"/>
    <property type="gene ID" value="G10550"/>
</dbReference>
<dbReference type="EC" id="2.3.1.-" evidence="1"/>
<name>A0A8W8HQ07_MAGGI</name>
<dbReference type="Gene3D" id="3.40.630.30">
    <property type="match status" value="1"/>
</dbReference>
<dbReference type="Pfam" id="PF08445">
    <property type="entry name" value="FR47"/>
    <property type="match status" value="1"/>
</dbReference>
<dbReference type="PROSITE" id="PS51186">
    <property type="entry name" value="GNAT"/>
    <property type="match status" value="1"/>
</dbReference>
<dbReference type="InterPro" id="IPR016181">
    <property type="entry name" value="Acyl_CoA_acyltransferase"/>
</dbReference>